<dbReference type="EMBL" id="JBAHYK010000641">
    <property type="protein sequence ID" value="KAL0572347.1"/>
    <property type="molecule type" value="Genomic_DNA"/>
</dbReference>
<accession>A0ABR3FAT9</accession>
<dbReference type="Proteomes" id="UP001465976">
    <property type="component" value="Unassembled WGS sequence"/>
</dbReference>
<protein>
    <submittedName>
        <fullName evidence="2">Uncharacterized protein</fullName>
    </submittedName>
</protein>
<organism evidence="2 3">
    <name type="scientific">Marasmius crinis-equi</name>
    <dbReference type="NCBI Taxonomy" id="585013"/>
    <lineage>
        <taxon>Eukaryota</taxon>
        <taxon>Fungi</taxon>
        <taxon>Dikarya</taxon>
        <taxon>Basidiomycota</taxon>
        <taxon>Agaricomycotina</taxon>
        <taxon>Agaricomycetes</taxon>
        <taxon>Agaricomycetidae</taxon>
        <taxon>Agaricales</taxon>
        <taxon>Marasmiineae</taxon>
        <taxon>Marasmiaceae</taxon>
        <taxon>Marasmius</taxon>
    </lineage>
</organism>
<sequence>MGYIIHQRRKRKNERMRQEVTRALDAETLEEEVGMLDGDTVKEYSLNDNPYAGKEYEDDRGDVWPRKISFETSSQRSFGLTFCSDTTAAESPRTNNTSTFPAGTCSSSEFFSRTKIPDPSPSARLTPRQLPSLAIQTKQRAFPSPVYSKVQDEENDSPDISPSTYSQSSCHHSGHTHDPPRPERESTRVIPRALPVPPLQ</sequence>
<gene>
    <name evidence="2" type="ORF">V5O48_009618</name>
</gene>
<evidence type="ECO:0000313" key="2">
    <source>
        <dbReference type="EMBL" id="KAL0572347.1"/>
    </source>
</evidence>
<evidence type="ECO:0000256" key="1">
    <source>
        <dbReference type="SAM" id="MobiDB-lite"/>
    </source>
</evidence>
<feature type="compositionally biased region" description="Polar residues" evidence="1">
    <location>
        <begin position="158"/>
        <end position="171"/>
    </location>
</feature>
<keyword evidence="3" id="KW-1185">Reference proteome</keyword>
<reference evidence="2 3" key="1">
    <citation type="submission" date="2024-02" db="EMBL/GenBank/DDBJ databases">
        <title>A draft genome for the cacao thread blight pathogen Marasmius crinis-equi.</title>
        <authorList>
            <person name="Cohen S.P."/>
            <person name="Baruah I.K."/>
            <person name="Amoako-Attah I."/>
            <person name="Bukari Y."/>
            <person name="Meinhardt L.W."/>
            <person name="Bailey B.A."/>
        </authorList>
    </citation>
    <scope>NUCLEOTIDE SEQUENCE [LARGE SCALE GENOMIC DNA]</scope>
    <source>
        <strain evidence="2 3">GH-76</strain>
    </source>
</reference>
<feature type="compositionally biased region" description="Polar residues" evidence="1">
    <location>
        <begin position="87"/>
        <end position="111"/>
    </location>
</feature>
<feature type="compositionally biased region" description="Basic and acidic residues" evidence="1">
    <location>
        <begin position="175"/>
        <end position="187"/>
    </location>
</feature>
<comment type="caution">
    <text evidence="2">The sequence shown here is derived from an EMBL/GenBank/DDBJ whole genome shotgun (WGS) entry which is preliminary data.</text>
</comment>
<feature type="region of interest" description="Disordered" evidence="1">
    <location>
        <begin position="87"/>
        <end position="200"/>
    </location>
</feature>
<name>A0ABR3FAT9_9AGAR</name>
<proteinExistence type="predicted"/>
<evidence type="ECO:0000313" key="3">
    <source>
        <dbReference type="Proteomes" id="UP001465976"/>
    </source>
</evidence>